<evidence type="ECO:0000313" key="1">
    <source>
        <dbReference type="EMBL" id="KAH3838985.1"/>
    </source>
</evidence>
<organism evidence="1 2">
    <name type="scientific">Dreissena polymorpha</name>
    <name type="common">Zebra mussel</name>
    <name type="synonym">Mytilus polymorpha</name>
    <dbReference type="NCBI Taxonomy" id="45954"/>
    <lineage>
        <taxon>Eukaryota</taxon>
        <taxon>Metazoa</taxon>
        <taxon>Spiralia</taxon>
        <taxon>Lophotrochozoa</taxon>
        <taxon>Mollusca</taxon>
        <taxon>Bivalvia</taxon>
        <taxon>Autobranchia</taxon>
        <taxon>Heteroconchia</taxon>
        <taxon>Euheterodonta</taxon>
        <taxon>Imparidentia</taxon>
        <taxon>Neoheterodontei</taxon>
        <taxon>Myida</taxon>
        <taxon>Dreissenoidea</taxon>
        <taxon>Dreissenidae</taxon>
        <taxon>Dreissena</taxon>
    </lineage>
</organism>
<reference evidence="1" key="2">
    <citation type="submission" date="2020-11" db="EMBL/GenBank/DDBJ databases">
        <authorList>
            <person name="McCartney M.A."/>
            <person name="Auch B."/>
            <person name="Kono T."/>
            <person name="Mallez S."/>
            <person name="Becker A."/>
            <person name="Gohl D.M."/>
            <person name="Silverstein K.A.T."/>
            <person name="Koren S."/>
            <person name="Bechman K.B."/>
            <person name="Herman A."/>
            <person name="Abrahante J.E."/>
            <person name="Garbe J."/>
        </authorList>
    </citation>
    <scope>NUCLEOTIDE SEQUENCE</scope>
    <source>
        <strain evidence="1">Duluth1</strain>
        <tissue evidence="1">Whole animal</tissue>
    </source>
</reference>
<dbReference type="AlphaFoldDB" id="A0A9D4KFK7"/>
<keyword evidence="2" id="KW-1185">Reference proteome</keyword>
<dbReference type="EMBL" id="JAIWYP010000004">
    <property type="protein sequence ID" value="KAH3838985.1"/>
    <property type="molecule type" value="Genomic_DNA"/>
</dbReference>
<comment type="caution">
    <text evidence="1">The sequence shown here is derived from an EMBL/GenBank/DDBJ whole genome shotgun (WGS) entry which is preliminary data.</text>
</comment>
<sequence>MRTRSHLILLPARVDLLKVSPRSYPFLPPQPLMPEVPVGARLMHFANRWLQITSDAWVHSLVTQGLTFQFEKRPPLSRVPIDLVSPHPQLPDSILGLLEKQAVETTLVLQDLTVAFSLFKRKAAPGDQS</sequence>
<dbReference type="Proteomes" id="UP000828390">
    <property type="component" value="Unassembled WGS sequence"/>
</dbReference>
<evidence type="ECO:0000313" key="2">
    <source>
        <dbReference type="Proteomes" id="UP000828390"/>
    </source>
</evidence>
<name>A0A9D4KFK7_DREPO</name>
<protein>
    <submittedName>
        <fullName evidence="1">Uncharacterized protein</fullName>
    </submittedName>
</protein>
<accession>A0A9D4KFK7</accession>
<gene>
    <name evidence="1" type="ORF">DPMN_112403</name>
</gene>
<proteinExistence type="predicted"/>
<reference evidence="1" key="1">
    <citation type="journal article" date="2019" name="bioRxiv">
        <title>The Genome of the Zebra Mussel, Dreissena polymorpha: A Resource for Invasive Species Research.</title>
        <authorList>
            <person name="McCartney M.A."/>
            <person name="Auch B."/>
            <person name="Kono T."/>
            <person name="Mallez S."/>
            <person name="Zhang Y."/>
            <person name="Obille A."/>
            <person name="Becker A."/>
            <person name="Abrahante J.E."/>
            <person name="Garbe J."/>
            <person name="Badalamenti J.P."/>
            <person name="Herman A."/>
            <person name="Mangelson H."/>
            <person name="Liachko I."/>
            <person name="Sullivan S."/>
            <person name="Sone E.D."/>
            <person name="Koren S."/>
            <person name="Silverstein K.A.T."/>
            <person name="Beckman K.B."/>
            <person name="Gohl D.M."/>
        </authorList>
    </citation>
    <scope>NUCLEOTIDE SEQUENCE</scope>
    <source>
        <strain evidence="1">Duluth1</strain>
        <tissue evidence="1">Whole animal</tissue>
    </source>
</reference>